<accession>A0AAN4R188</accession>
<protein>
    <recommendedName>
        <fullName evidence="3">DUF333 domain-containing protein</fullName>
    </recommendedName>
</protein>
<dbReference type="AlphaFoldDB" id="A0AAN4R188"/>
<keyword evidence="2" id="KW-1185">Reference proteome</keyword>
<evidence type="ECO:0000313" key="1">
    <source>
        <dbReference type="EMBL" id="GEL52277.1"/>
    </source>
</evidence>
<organism evidence="1 2">
    <name type="scientific">Asaia bogorensis NBRC 16594</name>
    <dbReference type="NCBI Taxonomy" id="1231624"/>
    <lineage>
        <taxon>Bacteria</taxon>
        <taxon>Pseudomonadati</taxon>
        <taxon>Pseudomonadota</taxon>
        <taxon>Alphaproteobacteria</taxon>
        <taxon>Acetobacterales</taxon>
        <taxon>Acetobacteraceae</taxon>
        <taxon>Asaia</taxon>
    </lineage>
</organism>
<dbReference type="RefSeq" id="WP_309680972.1">
    <property type="nucleotide sequence ID" value="NZ_JAVIZB010000001.1"/>
</dbReference>
<dbReference type="PANTHER" id="PTHR38008">
    <property type="entry name" value="HEMOLYSIN-RELATED"/>
    <property type="match status" value="1"/>
</dbReference>
<dbReference type="KEGG" id="abg:Asbog_02044"/>
<reference evidence="1 2" key="1">
    <citation type="submission" date="2019-07" db="EMBL/GenBank/DDBJ databases">
        <title>Whole genome shotgun sequence of Asaia bogorensis NBRC 16594.</title>
        <authorList>
            <person name="Hosoyama A."/>
            <person name="Uohara A."/>
            <person name="Ohji S."/>
            <person name="Ichikawa N."/>
        </authorList>
    </citation>
    <scope>NUCLEOTIDE SEQUENCE [LARGE SCALE GENOMIC DNA]</scope>
    <source>
        <strain evidence="1 2">NBRC 16594</strain>
    </source>
</reference>
<evidence type="ECO:0008006" key="3">
    <source>
        <dbReference type="Google" id="ProtNLM"/>
    </source>
</evidence>
<dbReference type="InterPro" id="IPR005590">
    <property type="entry name" value="DUF333"/>
</dbReference>
<dbReference type="PANTHER" id="PTHR38008:SF2">
    <property type="entry name" value="HEMOLYSIN"/>
    <property type="match status" value="1"/>
</dbReference>
<comment type="caution">
    <text evidence="1">The sequence shown here is derived from an EMBL/GenBank/DDBJ whole genome shotgun (WGS) entry which is preliminary data.</text>
</comment>
<dbReference type="Pfam" id="PF03891">
    <property type="entry name" value="DUF333"/>
    <property type="match status" value="1"/>
</dbReference>
<evidence type="ECO:0000313" key="2">
    <source>
        <dbReference type="Proteomes" id="UP000321287"/>
    </source>
</evidence>
<name>A0AAN4R188_9PROT</name>
<proteinExistence type="predicted"/>
<dbReference type="EMBL" id="BJVS01000001">
    <property type="protein sequence ID" value="GEL52277.1"/>
    <property type="molecule type" value="Genomic_DNA"/>
</dbReference>
<sequence length="48" mass="5501">MANPASVYCKEQGGKLEIRHEKDGEVGYCHLAYGRVVEEWVLYRAAHH</sequence>
<gene>
    <name evidence="1" type="ORF">ABO01nite_02840</name>
</gene>
<dbReference type="Proteomes" id="UP000321287">
    <property type="component" value="Unassembled WGS sequence"/>
</dbReference>